<dbReference type="Gene3D" id="3.40.50.300">
    <property type="entry name" value="P-loop containing nucleotide triphosphate hydrolases"/>
    <property type="match status" value="1"/>
</dbReference>
<name>A0A414Y635_9BACT</name>
<evidence type="ECO:0000313" key="2">
    <source>
        <dbReference type="Proteomes" id="UP000284548"/>
    </source>
</evidence>
<dbReference type="CDD" id="cd00882">
    <property type="entry name" value="Ras_like_GTPase"/>
    <property type="match status" value="1"/>
</dbReference>
<proteinExistence type="predicted"/>
<dbReference type="SUPFAM" id="SSF52540">
    <property type="entry name" value="P-loop containing nucleoside triphosphate hydrolases"/>
    <property type="match status" value="1"/>
</dbReference>
<reference evidence="1 2" key="1">
    <citation type="submission" date="2018-08" db="EMBL/GenBank/DDBJ databases">
        <title>A genome reference for cultivated species of the human gut microbiota.</title>
        <authorList>
            <person name="Zou Y."/>
            <person name="Xue W."/>
            <person name="Luo G."/>
        </authorList>
    </citation>
    <scope>NUCLEOTIDE SEQUENCE [LARGE SCALE GENOMIC DNA]</scope>
    <source>
        <strain evidence="1 2">AM16-54</strain>
    </source>
</reference>
<dbReference type="RefSeq" id="WP_118255065.1">
    <property type="nucleotide sequence ID" value="NZ_QRKB01000024.1"/>
</dbReference>
<protein>
    <recommendedName>
        <fullName evidence="3">ATP-dependent serine protease</fullName>
    </recommendedName>
</protein>
<organism evidence="1 2">
    <name type="scientific">Segatella copri</name>
    <dbReference type="NCBI Taxonomy" id="165179"/>
    <lineage>
        <taxon>Bacteria</taxon>
        <taxon>Pseudomonadati</taxon>
        <taxon>Bacteroidota</taxon>
        <taxon>Bacteroidia</taxon>
        <taxon>Bacteroidales</taxon>
        <taxon>Prevotellaceae</taxon>
        <taxon>Segatella</taxon>
    </lineage>
</organism>
<dbReference type="AlphaFoldDB" id="A0A414Y635"/>
<dbReference type="InterPro" id="IPR027417">
    <property type="entry name" value="P-loop_NTPase"/>
</dbReference>
<dbReference type="EMBL" id="QRKB01000024">
    <property type="protein sequence ID" value="RHH81623.1"/>
    <property type="molecule type" value="Genomic_DNA"/>
</dbReference>
<evidence type="ECO:0008006" key="3">
    <source>
        <dbReference type="Google" id="ProtNLM"/>
    </source>
</evidence>
<accession>A0A414Y635</accession>
<evidence type="ECO:0000313" key="1">
    <source>
        <dbReference type="EMBL" id="RHH81623.1"/>
    </source>
</evidence>
<dbReference type="Proteomes" id="UP000284548">
    <property type="component" value="Unassembled WGS sequence"/>
</dbReference>
<gene>
    <name evidence="1" type="ORF">DW192_09805</name>
</gene>
<comment type="caution">
    <text evidence="1">The sequence shown here is derived from an EMBL/GenBank/DDBJ whole genome shotgun (WGS) entry which is preliminary data.</text>
</comment>
<sequence>MRALTVKEVLKQKKRTFAFKGKWKDAFGEPERTGVWFIWGNSGNGKSSFVMQLCKYLCEFDRVAYNSLEEGDSLTMQNTLKRYGMSEVNKSFYLLNGENMRELSDRLDKRKSVNIVVVDSFQYTQMNYREYIRFKEAHRDKLIIFISHAQGKAPRGSAAQSVMYDATLKIWVEGFKAFSKGRFIGEKGEYTIWDEGAKKYWGDN</sequence>